<reference evidence="2" key="1">
    <citation type="journal article" date="2019" name="Int. J. Syst. Evol. Microbiol.">
        <title>The Global Catalogue of Microorganisms (GCM) 10K type strain sequencing project: providing services to taxonomists for standard genome sequencing and annotation.</title>
        <authorList>
            <consortium name="The Broad Institute Genomics Platform"/>
            <consortium name="The Broad Institute Genome Sequencing Center for Infectious Disease"/>
            <person name="Wu L."/>
            <person name="Ma J."/>
        </authorList>
    </citation>
    <scope>NUCLEOTIDE SEQUENCE [LARGE SCALE GENOMIC DNA]</scope>
    <source>
        <strain evidence="2">JCM 18019</strain>
    </source>
</reference>
<evidence type="ECO:0000313" key="1">
    <source>
        <dbReference type="EMBL" id="GAA5089967.1"/>
    </source>
</evidence>
<gene>
    <name evidence="1" type="ORF">GCM10023210_15440</name>
</gene>
<name>A0ABP9M2F4_9FLAO</name>
<protein>
    <submittedName>
        <fullName evidence="1">Uncharacterized protein</fullName>
    </submittedName>
</protein>
<accession>A0ABP9M2F4</accession>
<sequence>MVTLENINDFFNEYPIKDINCSHVILRDYEKIFDVFDNSFGYLSYLEFKSNDDSEIFLGSYPLNGAELWKCKNCGKLQFFYTESVGHFPTTLSIDVNFSKTYQSNPFAKSVTLNKEKVSYFIDTFGFDELKNPEKIEGFNGIKIIDKEDKCIFGYSDYQDKITFNIIADRKILRKIFEFEKS</sequence>
<dbReference type="EMBL" id="BAABHX010000002">
    <property type="protein sequence ID" value="GAA5089967.1"/>
    <property type="molecule type" value="Genomic_DNA"/>
</dbReference>
<keyword evidence="2" id="KW-1185">Reference proteome</keyword>
<organism evidence="1 2">
    <name type="scientific">Chryseobacterium ginsengisoli</name>
    <dbReference type="NCBI Taxonomy" id="363853"/>
    <lineage>
        <taxon>Bacteria</taxon>
        <taxon>Pseudomonadati</taxon>
        <taxon>Bacteroidota</taxon>
        <taxon>Flavobacteriia</taxon>
        <taxon>Flavobacteriales</taxon>
        <taxon>Weeksellaceae</taxon>
        <taxon>Chryseobacterium group</taxon>
        <taxon>Chryseobacterium</taxon>
    </lineage>
</organism>
<evidence type="ECO:0000313" key="2">
    <source>
        <dbReference type="Proteomes" id="UP001500353"/>
    </source>
</evidence>
<dbReference type="RefSeq" id="WP_345201932.1">
    <property type="nucleotide sequence ID" value="NZ_BAABHX010000002.1"/>
</dbReference>
<dbReference type="Proteomes" id="UP001500353">
    <property type="component" value="Unassembled WGS sequence"/>
</dbReference>
<proteinExistence type="predicted"/>
<comment type="caution">
    <text evidence="1">The sequence shown here is derived from an EMBL/GenBank/DDBJ whole genome shotgun (WGS) entry which is preliminary data.</text>
</comment>